<keyword evidence="3" id="KW-1185">Reference proteome</keyword>
<proteinExistence type="predicted"/>
<gene>
    <name evidence="2" type="ORF">PCOR1329_LOCUS45417</name>
</gene>
<feature type="region of interest" description="Disordered" evidence="1">
    <location>
        <begin position="333"/>
        <end position="357"/>
    </location>
</feature>
<evidence type="ECO:0000313" key="2">
    <source>
        <dbReference type="EMBL" id="CAK0854250.1"/>
    </source>
</evidence>
<dbReference type="EMBL" id="CAUYUJ010015462">
    <property type="protein sequence ID" value="CAK0854250.1"/>
    <property type="molecule type" value="Genomic_DNA"/>
</dbReference>
<feature type="compositionally biased region" description="Basic and acidic residues" evidence="1">
    <location>
        <begin position="343"/>
        <end position="357"/>
    </location>
</feature>
<feature type="compositionally biased region" description="Pro residues" evidence="1">
    <location>
        <begin position="640"/>
        <end position="661"/>
    </location>
</feature>
<dbReference type="Proteomes" id="UP001189429">
    <property type="component" value="Unassembled WGS sequence"/>
</dbReference>
<evidence type="ECO:0008006" key="4">
    <source>
        <dbReference type="Google" id="ProtNLM"/>
    </source>
</evidence>
<protein>
    <recommendedName>
        <fullName evidence="4">DNA-directed DNA polymerase</fullName>
    </recommendedName>
</protein>
<feature type="region of interest" description="Disordered" evidence="1">
    <location>
        <begin position="632"/>
        <end position="688"/>
    </location>
</feature>
<evidence type="ECO:0000256" key="1">
    <source>
        <dbReference type="SAM" id="MobiDB-lite"/>
    </source>
</evidence>
<sequence>MSAQSQQFKEEMESAWAYIDENFDPELLFGKVGYQFVLSHAIRSSTHPLVTGVTLIAAMAPLTNGANIKTFPGSPTQLNVVAVLTNFPQTRKSQMTKLAKEIGDCLDAKILAKLEAKVAEELEARNRPVDIGGPGAPPKAPPRVASAVLASFTPAKFFEKMSGDAQQLDNAEDVGLPSLLGSVHLGRLANADEVYAPFAAFGLIRDDSHRSSTNAQTVNEHAGTLNRLLQWGECPRATKSSGSYGGGLTPAVSLAWLGNIHPEIAVPMDRGALGSHAGATKERMFFYTGRPEPPHSALPDAYELPENHAWAELDVDMAVLSGMKELIGDPEAAEQAQLPRARAHADEAPEEGGDRSVRYRPDAEGFLFTMPDGVPSRLRYCWANDEWVAEYRIGNKNIPLPPSHEIAAAAERVSTLFSKAGETVTLSEVAAKLMRSVSTFASVKASLAVEEGGTVTSARWGIAPWKASVLTGLLFAFDSFVGQAPAARPDPAGALVATREQVERAKRLLALLEGAREQWLDATDEERAKSVLRMSQQGADFLAGLPAGFDLEQGQPSGLAGAEPSGAPAATARPPTKRARAQSAEPPASAQSSRPAASAASPADAVAGGADRGAREAALLAPLEAQAIAPGAQAQGTPPSAQPAPPGALPSAPAGPRPAEAPPAATEPKQITDGAPMTRGYGPRGGTVQAFAEGQGEAWKTDRDIVRYTLQRGKGVVKCSEICGNLRREAMVNGRKKRLGLPQKVWEDVMAAALAQCPVGDLLEVGTPRSRVQWRAPPSAAAGREAMVKWHNLLVDMCRLTGREVRALLQRAQAPAASG</sequence>
<evidence type="ECO:0000313" key="3">
    <source>
        <dbReference type="Proteomes" id="UP001189429"/>
    </source>
</evidence>
<feature type="region of interest" description="Disordered" evidence="1">
    <location>
        <begin position="547"/>
        <end position="611"/>
    </location>
</feature>
<organism evidence="2 3">
    <name type="scientific">Prorocentrum cordatum</name>
    <dbReference type="NCBI Taxonomy" id="2364126"/>
    <lineage>
        <taxon>Eukaryota</taxon>
        <taxon>Sar</taxon>
        <taxon>Alveolata</taxon>
        <taxon>Dinophyceae</taxon>
        <taxon>Prorocentrales</taxon>
        <taxon>Prorocentraceae</taxon>
        <taxon>Prorocentrum</taxon>
    </lineage>
</organism>
<comment type="caution">
    <text evidence="2">The sequence shown here is derived from an EMBL/GenBank/DDBJ whole genome shotgun (WGS) entry which is preliminary data.</text>
</comment>
<name>A0ABN9U7D4_9DINO</name>
<accession>A0ABN9U7D4</accession>
<reference evidence="2" key="1">
    <citation type="submission" date="2023-10" db="EMBL/GenBank/DDBJ databases">
        <authorList>
            <person name="Chen Y."/>
            <person name="Shah S."/>
            <person name="Dougan E. K."/>
            <person name="Thang M."/>
            <person name="Chan C."/>
        </authorList>
    </citation>
    <scope>NUCLEOTIDE SEQUENCE [LARGE SCALE GENOMIC DNA]</scope>
</reference>
<feature type="compositionally biased region" description="Low complexity" evidence="1">
    <location>
        <begin position="581"/>
        <end position="609"/>
    </location>
</feature>